<keyword evidence="2" id="KW-1185">Reference proteome</keyword>
<proteinExistence type="predicted"/>
<comment type="caution">
    <text evidence="1">The sequence shown here is derived from an EMBL/GenBank/DDBJ whole genome shotgun (WGS) entry which is preliminary data.</text>
</comment>
<organism evidence="1 2">
    <name type="scientific">Dermatophagoides farinae</name>
    <name type="common">American house dust mite</name>
    <dbReference type="NCBI Taxonomy" id="6954"/>
    <lineage>
        <taxon>Eukaryota</taxon>
        <taxon>Metazoa</taxon>
        <taxon>Ecdysozoa</taxon>
        <taxon>Arthropoda</taxon>
        <taxon>Chelicerata</taxon>
        <taxon>Arachnida</taxon>
        <taxon>Acari</taxon>
        <taxon>Acariformes</taxon>
        <taxon>Sarcoptiformes</taxon>
        <taxon>Astigmata</taxon>
        <taxon>Psoroptidia</taxon>
        <taxon>Analgoidea</taxon>
        <taxon>Pyroglyphidae</taxon>
        <taxon>Dermatophagoidinae</taxon>
        <taxon>Dermatophagoides</taxon>
    </lineage>
</organism>
<reference evidence="1" key="2">
    <citation type="journal article" date="2022" name="Res Sq">
        <title>Comparative Genomics Reveals Insights into the Divergent Evolution of Astigmatic Mites and Household Pest Adaptations.</title>
        <authorList>
            <person name="Xiong Q."/>
            <person name="Wan A.T.-Y."/>
            <person name="Liu X.-Y."/>
            <person name="Fung C.S.-H."/>
            <person name="Xiao X."/>
            <person name="Malainual N."/>
            <person name="Hou J."/>
            <person name="Wang L."/>
            <person name="Wang M."/>
            <person name="Yang K."/>
            <person name="Cui Y."/>
            <person name="Leung E."/>
            <person name="Nong W."/>
            <person name="Shin S.-K."/>
            <person name="Au S."/>
            <person name="Jeong K.Y."/>
            <person name="Chew F.T."/>
            <person name="Hui J."/>
            <person name="Leung T.F."/>
            <person name="Tungtrongchitr A."/>
            <person name="Zhong N."/>
            <person name="Liu Z."/>
            <person name="Tsui S."/>
        </authorList>
    </citation>
    <scope>NUCLEOTIDE SEQUENCE</scope>
    <source>
        <strain evidence="1">Derf</strain>
        <tissue evidence="1">Whole organism</tissue>
    </source>
</reference>
<dbReference type="Proteomes" id="UP000790347">
    <property type="component" value="Unassembled WGS sequence"/>
</dbReference>
<name>A0A922IAN7_DERFA</name>
<reference evidence="1" key="1">
    <citation type="submission" date="2013-05" db="EMBL/GenBank/DDBJ databases">
        <authorList>
            <person name="Yim A.K.Y."/>
            <person name="Chan T.F."/>
            <person name="Ji K.M."/>
            <person name="Liu X.Y."/>
            <person name="Zhou J.W."/>
            <person name="Li R.Q."/>
            <person name="Yang K.Y."/>
            <person name="Li J."/>
            <person name="Li M."/>
            <person name="Law P.T.W."/>
            <person name="Wu Y.L."/>
            <person name="Cai Z.L."/>
            <person name="Qin H."/>
            <person name="Bao Y."/>
            <person name="Leung R.K.K."/>
            <person name="Ng P.K.S."/>
            <person name="Zou J."/>
            <person name="Zhong X.J."/>
            <person name="Ran P.X."/>
            <person name="Zhong N.S."/>
            <person name="Liu Z.G."/>
            <person name="Tsui S.K.W."/>
        </authorList>
    </citation>
    <scope>NUCLEOTIDE SEQUENCE</scope>
    <source>
        <strain evidence="1">Derf</strain>
        <tissue evidence="1">Whole organism</tissue>
    </source>
</reference>
<evidence type="ECO:0000313" key="2">
    <source>
        <dbReference type="Proteomes" id="UP000790347"/>
    </source>
</evidence>
<dbReference type="AlphaFoldDB" id="A0A922IAN7"/>
<protein>
    <submittedName>
        <fullName evidence="1">Uncharacterized protein</fullName>
    </submittedName>
</protein>
<dbReference type="EMBL" id="ASGP02000001">
    <property type="protein sequence ID" value="KAH9526761.1"/>
    <property type="molecule type" value="Genomic_DNA"/>
</dbReference>
<gene>
    <name evidence="1" type="ORF">DERF_000823</name>
</gene>
<evidence type="ECO:0000313" key="1">
    <source>
        <dbReference type="EMBL" id="KAH9526761.1"/>
    </source>
</evidence>
<accession>A0A922IAN7</accession>
<sequence length="62" mass="7185">MKPDADPLELRKICNEIGSLTANTAERLGRSLTYRLGMIVPLRWNMGIEFMSTSNRYSWPPW</sequence>